<keyword evidence="2" id="KW-0812">Transmembrane</keyword>
<keyword evidence="5" id="KW-1185">Reference proteome</keyword>
<sequence>MSPDRRFEYDKGPDLEAEESTTGTDADGDDEGNRDESAESDRPVTIVAGWKAGTVAGVSAFAVCFAVIYQIVGSMYAMGAYSGGETDPSRVVIAGLTSLASHGVTIEEGGEPIEAAVGYAISTGLTSHVTALVPPVILAAAGFLLVRYVHLRTRRAAGLALGSLVGSYVALMTGLSMIAQWTPERTASGTDEAATIAAATDLGAVLSIGTTALAFVAVGAAVAGLPRLLAVDR</sequence>
<evidence type="ECO:0000256" key="2">
    <source>
        <dbReference type="SAM" id="Phobius"/>
    </source>
</evidence>
<dbReference type="AlphaFoldDB" id="A0A2A5QYK6"/>
<feature type="transmembrane region" description="Helical" evidence="2">
    <location>
        <begin position="125"/>
        <end position="146"/>
    </location>
</feature>
<evidence type="ECO:0000256" key="1">
    <source>
        <dbReference type="SAM" id="MobiDB-lite"/>
    </source>
</evidence>
<feature type="compositionally biased region" description="Basic and acidic residues" evidence="1">
    <location>
        <begin position="1"/>
        <end position="14"/>
    </location>
</feature>
<feature type="transmembrane region" description="Helical" evidence="2">
    <location>
        <begin position="202"/>
        <end position="225"/>
    </location>
</feature>
<keyword evidence="2" id="KW-1133">Transmembrane helix</keyword>
<dbReference type="InterPro" id="IPR058284">
    <property type="entry name" value="DUF7978"/>
</dbReference>
<evidence type="ECO:0000313" key="5">
    <source>
        <dbReference type="Proteomes" id="UP000219689"/>
    </source>
</evidence>
<reference evidence="4 5" key="1">
    <citation type="submission" date="2017-09" db="EMBL/GenBank/DDBJ databases">
        <title>Genome sequences of Natrinema ejinorence JCM 13890T.</title>
        <authorList>
            <person name="Roh S.W."/>
            <person name="Kim Y.B."/>
            <person name="Kim J.Y."/>
        </authorList>
    </citation>
    <scope>NUCLEOTIDE SEQUENCE [LARGE SCALE GENOMIC DNA]</scope>
    <source>
        <strain evidence="4 5">JCM 13890</strain>
    </source>
</reference>
<evidence type="ECO:0000313" key="4">
    <source>
        <dbReference type="EMBL" id="PCR91884.1"/>
    </source>
</evidence>
<organism evidence="4 5">
    <name type="scientific">Natrinema ejinorense</name>
    <dbReference type="NCBI Taxonomy" id="373386"/>
    <lineage>
        <taxon>Archaea</taxon>
        <taxon>Methanobacteriati</taxon>
        <taxon>Methanobacteriota</taxon>
        <taxon>Stenosarchaea group</taxon>
        <taxon>Halobacteria</taxon>
        <taxon>Halobacteriales</taxon>
        <taxon>Natrialbaceae</taxon>
        <taxon>Natrinema</taxon>
    </lineage>
</organism>
<dbReference type="Pfam" id="PF25933">
    <property type="entry name" value="DUF7978"/>
    <property type="match status" value="1"/>
</dbReference>
<gene>
    <name evidence="4" type="ORF">CP557_15970</name>
</gene>
<protein>
    <recommendedName>
        <fullName evidence="3">DUF7978 domain-containing protein</fullName>
    </recommendedName>
</protein>
<proteinExistence type="predicted"/>
<dbReference type="OrthoDB" id="177917at2157"/>
<feature type="region of interest" description="Disordered" evidence="1">
    <location>
        <begin position="1"/>
        <end position="42"/>
    </location>
</feature>
<feature type="transmembrane region" description="Helical" evidence="2">
    <location>
        <begin position="158"/>
        <end position="182"/>
    </location>
</feature>
<dbReference type="Proteomes" id="UP000219689">
    <property type="component" value="Unassembled WGS sequence"/>
</dbReference>
<comment type="caution">
    <text evidence="4">The sequence shown here is derived from an EMBL/GenBank/DDBJ whole genome shotgun (WGS) entry which is preliminary data.</text>
</comment>
<keyword evidence="2" id="KW-0472">Membrane</keyword>
<evidence type="ECO:0000259" key="3">
    <source>
        <dbReference type="Pfam" id="PF25933"/>
    </source>
</evidence>
<feature type="domain" description="DUF7978" evidence="3">
    <location>
        <begin position="36"/>
        <end position="224"/>
    </location>
</feature>
<accession>A0A2A5QYK6</accession>
<name>A0A2A5QYK6_9EURY</name>
<dbReference type="RefSeq" id="WP_097380816.1">
    <property type="nucleotide sequence ID" value="NZ_NXNI01000001.1"/>
</dbReference>
<feature type="transmembrane region" description="Helical" evidence="2">
    <location>
        <begin position="52"/>
        <end position="72"/>
    </location>
</feature>
<dbReference type="EMBL" id="NXNI01000001">
    <property type="protein sequence ID" value="PCR91884.1"/>
    <property type="molecule type" value="Genomic_DNA"/>
</dbReference>